<gene>
    <name evidence="7" type="ORF">DWV00_33295</name>
</gene>
<dbReference type="InterPro" id="IPR027417">
    <property type="entry name" value="P-loop_NTPase"/>
</dbReference>
<dbReference type="InterPro" id="IPR017871">
    <property type="entry name" value="ABC_transporter-like_CS"/>
</dbReference>
<keyword evidence="2" id="KW-1003">Cell membrane</keyword>
<dbReference type="EMBL" id="QRGA01000034">
    <property type="protein sequence ID" value="RDU94571.1"/>
    <property type="molecule type" value="Genomic_DNA"/>
</dbReference>
<accession>A0A3D8JQ52</accession>
<name>A0A3D8JQ52_9BURK</name>
<evidence type="ECO:0000256" key="5">
    <source>
        <dbReference type="ARBA" id="ARBA00022840"/>
    </source>
</evidence>
<dbReference type="Proteomes" id="UP000256838">
    <property type="component" value="Unassembled WGS sequence"/>
</dbReference>
<sequence>MEMIESERAIAVRAAHGNAAERVVLVESLSDRVSEQFTLTIPAFRVNAGSVVAVIGPNGAGKSTLLAHLFGERSATHATVRVLGCRAGALPVRERQRIGVQWQEAGYNERYLVRDIRSLHERAYRVSRPEIFDAFDLGPLARSRFGSLSSGEKQRLQLAMAMAHSPDLLILDEPTSNLDPRFTQVFCRLLADMAQSNARFSCLVITHCADVVAICDEILMLQAGSIAHHGPRNTIIRQQFGPVGCSFTGLADARREVQLRLTRGGLSIHPKTIGQTLTVHGGEALRAAALDAARDLPLARFALWETGAADLLESINHG</sequence>
<keyword evidence="4" id="KW-0547">Nucleotide-binding</keyword>
<keyword evidence="3" id="KW-0472">Membrane</keyword>
<evidence type="ECO:0000313" key="8">
    <source>
        <dbReference type="Proteomes" id="UP000256838"/>
    </source>
</evidence>
<organism evidence="7 8">
    <name type="scientific">Trinickia dinghuensis</name>
    <dbReference type="NCBI Taxonomy" id="2291023"/>
    <lineage>
        <taxon>Bacteria</taxon>
        <taxon>Pseudomonadati</taxon>
        <taxon>Pseudomonadota</taxon>
        <taxon>Betaproteobacteria</taxon>
        <taxon>Burkholderiales</taxon>
        <taxon>Burkholderiaceae</taxon>
        <taxon>Trinickia</taxon>
    </lineage>
</organism>
<keyword evidence="5 7" id="KW-0067">ATP-binding</keyword>
<dbReference type="GO" id="GO:0016887">
    <property type="term" value="F:ATP hydrolysis activity"/>
    <property type="evidence" value="ECO:0007669"/>
    <property type="project" value="InterPro"/>
</dbReference>
<evidence type="ECO:0000256" key="3">
    <source>
        <dbReference type="ARBA" id="ARBA00022519"/>
    </source>
</evidence>
<dbReference type="Pfam" id="PF00005">
    <property type="entry name" value="ABC_tran"/>
    <property type="match status" value="1"/>
</dbReference>
<dbReference type="PANTHER" id="PTHR42939">
    <property type="entry name" value="ABC TRANSPORTER ATP-BINDING PROTEIN ALBC-RELATED"/>
    <property type="match status" value="1"/>
</dbReference>
<keyword evidence="1" id="KW-0813">Transport</keyword>
<evidence type="ECO:0000256" key="2">
    <source>
        <dbReference type="ARBA" id="ARBA00022475"/>
    </source>
</evidence>
<proteinExistence type="predicted"/>
<dbReference type="InterPro" id="IPR003593">
    <property type="entry name" value="AAA+_ATPase"/>
</dbReference>
<dbReference type="InterPro" id="IPR051782">
    <property type="entry name" value="ABC_Transporter_VariousFunc"/>
</dbReference>
<dbReference type="InterPro" id="IPR003439">
    <property type="entry name" value="ABC_transporter-like_ATP-bd"/>
</dbReference>
<keyword evidence="3" id="KW-0997">Cell inner membrane</keyword>
<keyword evidence="8" id="KW-1185">Reference proteome</keyword>
<dbReference type="SUPFAM" id="SSF52540">
    <property type="entry name" value="P-loop containing nucleoside triphosphate hydrolases"/>
    <property type="match status" value="1"/>
</dbReference>
<dbReference type="AlphaFoldDB" id="A0A3D8JQ52"/>
<comment type="caution">
    <text evidence="7">The sequence shown here is derived from an EMBL/GenBank/DDBJ whole genome shotgun (WGS) entry which is preliminary data.</text>
</comment>
<dbReference type="PROSITE" id="PS00211">
    <property type="entry name" value="ABC_TRANSPORTER_1"/>
    <property type="match status" value="1"/>
</dbReference>
<dbReference type="SMART" id="SM00382">
    <property type="entry name" value="AAA"/>
    <property type="match status" value="1"/>
</dbReference>
<evidence type="ECO:0000259" key="6">
    <source>
        <dbReference type="PROSITE" id="PS50893"/>
    </source>
</evidence>
<evidence type="ECO:0000256" key="4">
    <source>
        <dbReference type="ARBA" id="ARBA00022741"/>
    </source>
</evidence>
<evidence type="ECO:0000313" key="7">
    <source>
        <dbReference type="EMBL" id="RDU94571.1"/>
    </source>
</evidence>
<reference evidence="7 8" key="1">
    <citation type="submission" date="2018-08" db="EMBL/GenBank/DDBJ databases">
        <title>Paraburkholderia sp. DHOM06 isolated from forest soil.</title>
        <authorList>
            <person name="Gao Z.-H."/>
            <person name="Qiu L.-H."/>
        </authorList>
    </citation>
    <scope>NUCLEOTIDE SEQUENCE [LARGE SCALE GENOMIC DNA]</scope>
    <source>
        <strain evidence="7 8">DHOM06</strain>
    </source>
</reference>
<evidence type="ECO:0000256" key="1">
    <source>
        <dbReference type="ARBA" id="ARBA00022448"/>
    </source>
</evidence>
<dbReference type="OrthoDB" id="9781337at2"/>
<protein>
    <submittedName>
        <fullName evidence="7">ABC transporter ATP-binding protein</fullName>
    </submittedName>
</protein>
<dbReference type="PROSITE" id="PS50893">
    <property type="entry name" value="ABC_TRANSPORTER_2"/>
    <property type="match status" value="1"/>
</dbReference>
<feature type="domain" description="ABC transporter" evidence="6">
    <location>
        <begin position="24"/>
        <end position="248"/>
    </location>
</feature>
<dbReference type="Gene3D" id="3.40.50.300">
    <property type="entry name" value="P-loop containing nucleotide triphosphate hydrolases"/>
    <property type="match status" value="1"/>
</dbReference>
<dbReference type="RefSeq" id="WP_115537876.1">
    <property type="nucleotide sequence ID" value="NZ_QRGA01000034.1"/>
</dbReference>
<dbReference type="GO" id="GO:0005524">
    <property type="term" value="F:ATP binding"/>
    <property type="evidence" value="ECO:0007669"/>
    <property type="project" value="UniProtKB-KW"/>
</dbReference>
<dbReference type="PANTHER" id="PTHR42939:SF1">
    <property type="entry name" value="ABC TRANSPORTER ATP-BINDING PROTEIN ALBC-RELATED"/>
    <property type="match status" value="1"/>
</dbReference>